<dbReference type="Proteomes" id="UP000007177">
    <property type="component" value="Chromosome"/>
</dbReference>
<reference evidence="2 3" key="2">
    <citation type="journal article" date="2012" name="PLoS ONE">
        <title>An ancient pathway combining carbon dioxide fixation with the generation and utilization of a sodium ion gradient for ATP synthesis.</title>
        <authorList>
            <person name="Poehlein A."/>
            <person name="Schmidt S."/>
            <person name="Kaster A.K."/>
            <person name="Goenrich M."/>
            <person name="Vollmers J."/>
            <person name="Thurmer A."/>
            <person name="Bertsch J."/>
            <person name="Schuchmann K."/>
            <person name="Voigt B."/>
            <person name="Hecker M."/>
            <person name="Daniel R."/>
            <person name="Thauer R.K."/>
            <person name="Gottschalk G."/>
            <person name="Muller V."/>
        </authorList>
    </citation>
    <scope>NUCLEOTIDE SEQUENCE [LARGE SCALE GENOMIC DNA]</scope>
    <source>
        <strain evidence="3">ATCC 29683 / DSM 1030 / JCM 2381 / KCTC 1655 / WB1</strain>
    </source>
</reference>
<dbReference type="PANTHER" id="PTHR36836">
    <property type="entry name" value="COLANIC ACID BIOSYNTHESIS PROTEIN WCAK"/>
    <property type="match status" value="1"/>
</dbReference>
<proteinExistence type="predicted"/>
<keyword evidence="2" id="KW-0808">Transferase</keyword>
<evidence type="ECO:0000259" key="1">
    <source>
        <dbReference type="Pfam" id="PF04230"/>
    </source>
</evidence>
<keyword evidence="3" id="KW-1185">Reference proteome</keyword>
<dbReference type="EMBL" id="CP002987">
    <property type="protein sequence ID" value="AFA48122.1"/>
    <property type="molecule type" value="Genomic_DNA"/>
</dbReference>
<accession>H6LEL9</accession>
<organism evidence="2 3">
    <name type="scientific">Acetobacterium woodii (strain ATCC 29683 / DSM 1030 / JCM 2381 / KCTC 1655 / WB1)</name>
    <dbReference type="NCBI Taxonomy" id="931626"/>
    <lineage>
        <taxon>Bacteria</taxon>
        <taxon>Bacillati</taxon>
        <taxon>Bacillota</taxon>
        <taxon>Clostridia</taxon>
        <taxon>Eubacteriales</taxon>
        <taxon>Eubacteriaceae</taxon>
        <taxon>Acetobacterium</taxon>
    </lineage>
</organism>
<dbReference type="InterPro" id="IPR007345">
    <property type="entry name" value="Polysacch_pyruvyl_Trfase"/>
</dbReference>
<dbReference type="PANTHER" id="PTHR36836:SF1">
    <property type="entry name" value="COLANIC ACID BIOSYNTHESIS PROTEIN WCAK"/>
    <property type="match status" value="1"/>
</dbReference>
<dbReference type="OrthoDB" id="1814359at2"/>
<sequence length="401" mass="45737">MKIILLGFEFESSNKGCEALSYSVMSLLDLMEELKPLEIVNINIHESMGELPALYPNVKFTNLRMKTKRPSFWGALRKEMRNSIAALDITHGDSFSDIYGKSWFANTTAVKTFIAYSKVPLILMPQTYGPFEAKWAKVWAKNVIKRASKVFTRDNLSLDYLKSIGIKKNIENTIDLAFMLPYKKESSKSDKIRIGLNVSGLLWDDCKKDNRFGLKVNYVKYCNEVLARLIQNDKYEIHLVPHVLNDPREGEEFFENDSKAIRELMIEFPTCVFPNNFKTALDAKNYICNLDFLVAPRMHASIAAFSSGVAVLPFAYSRKFDGVYGDMKYEHVIYAKNIGTEEAIEKTILSIANIQLLKSDEKYGMGVINAKHDIFCKSLLENVGYYEVAEPSAQNQRNIQL</sequence>
<name>H6LEL9_ACEWD</name>
<dbReference type="GO" id="GO:0016740">
    <property type="term" value="F:transferase activity"/>
    <property type="evidence" value="ECO:0007669"/>
    <property type="project" value="UniProtKB-KW"/>
</dbReference>
<feature type="domain" description="Polysaccharide pyruvyl transferase" evidence="1">
    <location>
        <begin position="14"/>
        <end position="317"/>
    </location>
</feature>
<evidence type="ECO:0000313" key="2">
    <source>
        <dbReference type="EMBL" id="AFA48122.1"/>
    </source>
</evidence>
<reference evidence="3" key="1">
    <citation type="submission" date="2011-07" db="EMBL/GenBank/DDBJ databases">
        <title>Complete genome sequence of Acetobacterium woodii.</title>
        <authorList>
            <person name="Poehlein A."/>
            <person name="Schmidt S."/>
            <person name="Kaster A.-K."/>
            <person name="Goenrich M."/>
            <person name="Vollmers J."/>
            <person name="Thuermer A."/>
            <person name="Gottschalk G."/>
            <person name="Thauer R.K."/>
            <person name="Daniel R."/>
            <person name="Mueller V."/>
        </authorList>
    </citation>
    <scope>NUCLEOTIDE SEQUENCE [LARGE SCALE GENOMIC DNA]</scope>
    <source>
        <strain evidence="3">ATCC 29683 / DSM 1030 / JCM 2381 / KCTC 1655 / WB1</strain>
    </source>
</reference>
<dbReference type="RefSeq" id="WP_014355725.1">
    <property type="nucleotide sequence ID" value="NC_016894.1"/>
</dbReference>
<protein>
    <submittedName>
        <fullName evidence="2">Polysaccharide pyruvyl transferase</fullName>
    </submittedName>
</protein>
<dbReference type="KEGG" id="awo:Awo_c13380"/>
<dbReference type="eggNOG" id="COG2327">
    <property type="taxonomic scope" value="Bacteria"/>
</dbReference>
<dbReference type="Pfam" id="PF04230">
    <property type="entry name" value="PS_pyruv_trans"/>
    <property type="match status" value="1"/>
</dbReference>
<dbReference type="STRING" id="931626.Awo_c13380"/>
<gene>
    <name evidence="2" type="ordered locus">Awo_c13380</name>
</gene>
<dbReference type="AlphaFoldDB" id="H6LEL9"/>
<dbReference type="HOGENOM" id="CLU_039510_1_0_9"/>
<evidence type="ECO:0000313" key="3">
    <source>
        <dbReference type="Proteomes" id="UP000007177"/>
    </source>
</evidence>